<protein>
    <submittedName>
        <fullName evidence="2">Uncharacterized protein</fullName>
    </submittedName>
</protein>
<accession>A0ABV0TKK9</accession>
<feature type="non-terminal residue" evidence="2">
    <location>
        <position position="1"/>
    </location>
</feature>
<reference evidence="2 3" key="1">
    <citation type="submission" date="2021-06" db="EMBL/GenBank/DDBJ databases">
        <authorList>
            <person name="Palmer J.M."/>
        </authorList>
    </citation>
    <scope>NUCLEOTIDE SEQUENCE [LARGE SCALE GENOMIC DNA]</scope>
    <source>
        <strain evidence="3">if_2019</strain>
        <tissue evidence="2">Muscle</tissue>
    </source>
</reference>
<sequence>GRGGAGAYLQESKSEWWGTPWTGRQSITGQHRDAKDKQPCTPKGNLESHPCMHRENMQTPCRKTPGQESNPGPSCCQATVLPTVPLCSHYTDYRFLKTQFMNCKTFCKTNYYFNLILFS</sequence>
<keyword evidence="3" id="KW-1185">Reference proteome</keyword>
<dbReference type="Proteomes" id="UP001482620">
    <property type="component" value="Unassembled WGS sequence"/>
</dbReference>
<evidence type="ECO:0000313" key="2">
    <source>
        <dbReference type="EMBL" id="MEQ2233356.1"/>
    </source>
</evidence>
<evidence type="ECO:0000256" key="1">
    <source>
        <dbReference type="SAM" id="MobiDB-lite"/>
    </source>
</evidence>
<organism evidence="2 3">
    <name type="scientific">Ilyodon furcidens</name>
    <name type="common">goldbreast splitfin</name>
    <dbReference type="NCBI Taxonomy" id="33524"/>
    <lineage>
        <taxon>Eukaryota</taxon>
        <taxon>Metazoa</taxon>
        <taxon>Chordata</taxon>
        <taxon>Craniata</taxon>
        <taxon>Vertebrata</taxon>
        <taxon>Euteleostomi</taxon>
        <taxon>Actinopterygii</taxon>
        <taxon>Neopterygii</taxon>
        <taxon>Teleostei</taxon>
        <taxon>Neoteleostei</taxon>
        <taxon>Acanthomorphata</taxon>
        <taxon>Ovalentaria</taxon>
        <taxon>Atherinomorphae</taxon>
        <taxon>Cyprinodontiformes</taxon>
        <taxon>Goodeidae</taxon>
        <taxon>Ilyodon</taxon>
    </lineage>
</organism>
<dbReference type="EMBL" id="JAHRIQ010036953">
    <property type="protein sequence ID" value="MEQ2233356.1"/>
    <property type="molecule type" value="Genomic_DNA"/>
</dbReference>
<comment type="caution">
    <text evidence="2">The sequence shown here is derived from an EMBL/GenBank/DDBJ whole genome shotgun (WGS) entry which is preliminary data.</text>
</comment>
<gene>
    <name evidence="2" type="ORF">ILYODFUR_020968</name>
</gene>
<feature type="region of interest" description="Disordered" evidence="1">
    <location>
        <begin position="19"/>
        <end position="51"/>
    </location>
</feature>
<evidence type="ECO:0000313" key="3">
    <source>
        <dbReference type="Proteomes" id="UP001482620"/>
    </source>
</evidence>
<name>A0ABV0TKK9_9TELE</name>
<proteinExistence type="predicted"/>